<dbReference type="PRINTS" id="PR00111">
    <property type="entry name" value="ABHYDROLASE"/>
</dbReference>
<dbReference type="GO" id="GO:0016787">
    <property type="term" value="F:hydrolase activity"/>
    <property type="evidence" value="ECO:0007669"/>
    <property type="project" value="UniProtKB-KW"/>
</dbReference>
<protein>
    <recommendedName>
        <fullName evidence="2">AB hydrolase-1 domain-containing protein</fullName>
    </recommendedName>
</protein>
<sequence length="247" mass="28666">GLPVILLHGWLESWDHWLGTMESLGRYHKTYALDFWGFGESGKQGESFTVQDYVEMVDQFMERLGIAQASILGHSMGGTVALSLTLEHPERVQRVVVVGSPIVGDGLSLFLRLSARRSLAGLFYQVFPLSVRLLSPFYARDWKRWYKMFRRDLSRTTLESFHYSIASLRKIDLRPRLKEIQVPTLGIYGRVDRIVNPRQREVLVQGTPMAEIRYFERSGHFPMLDEPKRFYQTLHEFLDHQSEYAAP</sequence>
<dbReference type="AlphaFoldDB" id="X0XSD2"/>
<feature type="non-terminal residue" evidence="3">
    <location>
        <position position="1"/>
    </location>
</feature>
<dbReference type="PANTHER" id="PTHR43798">
    <property type="entry name" value="MONOACYLGLYCEROL LIPASE"/>
    <property type="match status" value="1"/>
</dbReference>
<evidence type="ECO:0000256" key="1">
    <source>
        <dbReference type="ARBA" id="ARBA00022801"/>
    </source>
</evidence>
<feature type="domain" description="AB hydrolase-1" evidence="2">
    <location>
        <begin position="3"/>
        <end position="227"/>
    </location>
</feature>
<accession>X0XSD2</accession>
<evidence type="ECO:0000313" key="3">
    <source>
        <dbReference type="EMBL" id="GAG27791.1"/>
    </source>
</evidence>
<gene>
    <name evidence="3" type="ORF">S01H1_52183</name>
</gene>
<dbReference type="PANTHER" id="PTHR43798:SF31">
    <property type="entry name" value="AB HYDROLASE SUPERFAMILY PROTEIN YCLE"/>
    <property type="match status" value="1"/>
</dbReference>
<dbReference type="InterPro" id="IPR050266">
    <property type="entry name" value="AB_hydrolase_sf"/>
</dbReference>
<name>X0XSD2_9ZZZZ</name>
<proteinExistence type="predicted"/>
<evidence type="ECO:0000259" key="2">
    <source>
        <dbReference type="Pfam" id="PF00561"/>
    </source>
</evidence>
<organism evidence="3">
    <name type="scientific">marine sediment metagenome</name>
    <dbReference type="NCBI Taxonomy" id="412755"/>
    <lineage>
        <taxon>unclassified sequences</taxon>
        <taxon>metagenomes</taxon>
        <taxon>ecological metagenomes</taxon>
    </lineage>
</organism>
<comment type="caution">
    <text evidence="3">The sequence shown here is derived from an EMBL/GenBank/DDBJ whole genome shotgun (WGS) entry which is preliminary data.</text>
</comment>
<dbReference type="SUPFAM" id="SSF53474">
    <property type="entry name" value="alpha/beta-Hydrolases"/>
    <property type="match status" value="1"/>
</dbReference>
<dbReference type="GO" id="GO:0016020">
    <property type="term" value="C:membrane"/>
    <property type="evidence" value="ECO:0007669"/>
    <property type="project" value="TreeGrafter"/>
</dbReference>
<dbReference type="Pfam" id="PF00561">
    <property type="entry name" value="Abhydrolase_1"/>
    <property type="match status" value="1"/>
</dbReference>
<dbReference type="EMBL" id="BARS01033720">
    <property type="protein sequence ID" value="GAG27791.1"/>
    <property type="molecule type" value="Genomic_DNA"/>
</dbReference>
<dbReference type="Gene3D" id="3.40.50.1820">
    <property type="entry name" value="alpha/beta hydrolase"/>
    <property type="match status" value="1"/>
</dbReference>
<keyword evidence="1" id="KW-0378">Hydrolase</keyword>
<reference evidence="3" key="1">
    <citation type="journal article" date="2014" name="Front. Microbiol.">
        <title>High frequency of phylogenetically diverse reductive dehalogenase-homologous genes in deep subseafloor sedimentary metagenomes.</title>
        <authorList>
            <person name="Kawai M."/>
            <person name="Futagami T."/>
            <person name="Toyoda A."/>
            <person name="Takaki Y."/>
            <person name="Nishi S."/>
            <person name="Hori S."/>
            <person name="Arai W."/>
            <person name="Tsubouchi T."/>
            <person name="Morono Y."/>
            <person name="Uchiyama I."/>
            <person name="Ito T."/>
            <person name="Fujiyama A."/>
            <person name="Inagaki F."/>
            <person name="Takami H."/>
        </authorList>
    </citation>
    <scope>NUCLEOTIDE SEQUENCE</scope>
    <source>
        <strain evidence="3">Expedition CK06-06</strain>
    </source>
</reference>
<dbReference type="InterPro" id="IPR029058">
    <property type="entry name" value="AB_hydrolase_fold"/>
</dbReference>
<dbReference type="InterPro" id="IPR000073">
    <property type="entry name" value="AB_hydrolase_1"/>
</dbReference>